<dbReference type="AlphaFoldDB" id="A0A438CPB8"/>
<reference evidence="1 2" key="1">
    <citation type="journal article" date="2018" name="PLoS Genet.">
        <title>Population sequencing reveals clonal diversity and ancestral inbreeding in the grapevine cultivar Chardonnay.</title>
        <authorList>
            <person name="Roach M.J."/>
            <person name="Johnson D.L."/>
            <person name="Bohlmann J."/>
            <person name="van Vuuren H.J."/>
            <person name="Jones S.J."/>
            <person name="Pretorius I.S."/>
            <person name="Schmidt S.A."/>
            <person name="Borneman A.R."/>
        </authorList>
    </citation>
    <scope>NUCLEOTIDE SEQUENCE [LARGE SCALE GENOMIC DNA]</scope>
    <source>
        <strain evidence="2">cv. Chardonnay</strain>
        <tissue evidence="1">Leaf</tissue>
    </source>
</reference>
<sequence length="128" mass="14663">MASECGSAMPRQDSAWKYCSPIEGNINGTILSESASGVKEEIRLLVHDKNKAKVKKVVDIQDIRAQLRGIMGTHDTHLVNEEDDDEDVEDEDVYMYPTDMYPDERMHIDMQFVPRKHQNGNVNNMRIL</sequence>
<evidence type="ECO:0000313" key="1">
    <source>
        <dbReference type="EMBL" id="RVW25054.1"/>
    </source>
</evidence>
<dbReference type="Proteomes" id="UP000288805">
    <property type="component" value="Unassembled WGS sequence"/>
</dbReference>
<accession>A0A438CPB8</accession>
<dbReference type="EMBL" id="QGNW01002143">
    <property type="protein sequence ID" value="RVW25054.1"/>
    <property type="molecule type" value="Genomic_DNA"/>
</dbReference>
<comment type="caution">
    <text evidence="1">The sequence shown here is derived from an EMBL/GenBank/DDBJ whole genome shotgun (WGS) entry which is preliminary data.</text>
</comment>
<gene>
    <name evidence="1" type="ORF">CK203_117013</name>
</gene>
<name>A0A438CPB8_VITVI</name>
<evidence type="ECO:0000313" key="2">
    <source>
        <dbReference type="Proteomes" id="UP000288805"/>
    </source>
</evidence>
<proteinExistence type="predicted"/>
<organism evidence="1 2">
    <name type="scientific">Vitis vinifera</name>
    <name type="common">Grape</name>
    <dbReference type="NCBI Taxonomy" id="29760"/>
    <lineage>
        <taxon>Eukaryota</taxon>
        <taxon>Viridiplantae</taxon>
        <taxon>Streptophyta</taxon>
        <taxon>Embryophyta</taxon>
        <taxon>Tracheophyta</taxon>
        <taxon>Spermatophyta</taxon>
        <taxon>Magnoliopsida</taxon>
        <taxon>eudicotyledons</taxon>
        <taxon>Gunneridae</taxon>
        <taxon>Pentapetalae</taxon>
        <taxon>rosids</taxon>
        <taxon>Vitales</taxon>
        <taxon>Vitaceae</taxon>
        <taxon>Viteae</taxon>
        <taxon>Vitis</taxon>
    </lineage>
</organism>
<protein>
    <submittedName>
        <fullName evidence="1">Uncharacterized protein</fullName>
    </submittedName>
</protein>